<dbReference type="InterPro" id="IPR051267">
    <property type="entry name" value="STEAP_metalloreductase"/>
</dbReference>
<dbReference type="RefSeq" id="WP_265383971.1">
    <property type="nucleotide sequence ID" value="NZ_CP110615.1"/>
</dbReference>
<dbReference type="SUPFAM" id="SSF51735">
    <property type="entry name" value="NAD(P)-binding Rossmann-fold domains"/>
    <property type="match status" value="1"/>
</dbReference>
<dbReference type="Gene3D" id="3.40.50.720">
    <property type="entry name" value="NAD(P)-binding Rossmann-like Domain"/>
    <property type="match status" value="1"/>
</dbReference>
<evidence type="ECO:0000256" key="1">
    <source>
        <dbReference type="ARBA" id="ARBA00023002"/>
    </source>
</evidence>
<dbReference type="EMBL" id="CP110615">
    <property type="protein sequence ID" value="UZJ25867.1"/>
    <property type="molecule type" value="Genomic_DNA"/>
</dbReference>
<dbReference type="InterPro" id="IPR028939">
    <property type="entry name" value="P5C_Rdtase_cat_N"/>
</dbReference>
<dbReference type="PANTHER" id="PTHR14239:SF10">
    <property type="entry name" value="REDUCTASE"/>
    <property type="match status" value="1"/>
</dbReference>
<keyword evidence="4" id="KW-1185">Reference proteome</keyword>
<evidence type="ECO:0000313" key="4">
    <source>
        <dbReference type="Proteomes" id="UP001164965"/>
    </source>
</evidence>
<dbReference type="Pfam" id="PF03807">
    <property type="entry name" value="F420_oxidored"/>
    <property type="match status" value="1"/>
</dbReference>
<gene>
    <name evidence="3" type="ORF">RHODO2019_05375</name>
</gene>
<sequence length="234" mass="24977">MTTIGFIGSGNIGSTLARLFLEAGHDVVLSNSRGPETLSALVLELGDRARAATAQEAAEAGDVVVVTIPLKAYATVPVEPLRGKVVIDTNNYYPERDGQIPELDDESTTTSELLQAHLPESHVVKVFNNIYFGHLGAQGRPEGSPDRRALPLAGDSDDAKVTVQGLVNELGFDVVDAGALSEGWRFQRDTAAYVTGQDVHGMREELAAATRYADTTPEQAAAIAERGKAYFDSH</sequence>
<proteinExistence type="predicted"/>
<name>A0ABY6P2J7_9NOCA</name>
<accession>A0ABY6P2J7</accession>
<keyword evidence="1" id="KW-0560">Oxidoreductase</keyword>
<organism evidence="3 4">
    <name type="scientific">Rhodococcus antarcticus</name>
    <dbReference type="NCBI Taxonomy" id="2987751"/>
    <lineage>
        <taxon>Bacteria</taxon>
        <taxon>Bacillati</taxon>
        <taxon>Actinomycetota</taxon>
        <taxon>Actinomycetes</taxon>
        <taxon>Mycobacteriales</taxon>
        <taxon>Nocardiaceae</taxon>
        <taxon>Rhodococcus</taxon>
    </lineage>
</organism>
<dbReference type="PANTHER" id="PTHR14239">
    <property type="entry name" value="DUDULIN-RELATED"/>
    <property type="match status" value="1"/>
</dbReference>
<evidence type="ECO:0000313" key="3">
    <source>
        <dbReference type="EMBL" id="UZJ25867.1"/>
    </source>
</evidence>
<evidence type="ECO:0000259" key="2">
    <source>
        <dbReference type="Pfam" id="PF03807"/>
    </source>
</evidence>
<protein>
    <submittedName>
        <fullName evidence="3">NADPH-dependent F420 reductase</fullName>
    </submittedName>
</protein>
<feature type="domain" description="Pyrroline-5-carboxylate reductase catalytic N-terminal" evidence="2">
    <location>
        <begin position="3"/>
        <end position="92"/>
    </location>
</feature>
<reference evidence="3" key="1">
    <citation type="submission" date="2022-10" db="EMBL/GenBank/DDBJ databases">
        <title>Rhodococcus sp.75.</title>
        <authorList>
            <person name="Sun M."/>
        </authorList>
    </citation>
    <scope>NUCLEOTIDE SEQUENCE</scope>
    <source>
        <strain evidence="3">75</strain>
    </source>
</reference>
<dbReference type="Proteomes" id="UP001164965">
    <property type="component" value="Chromosome"/>
</dbReference>
<dbReference type="InterPro" id="IPR036291">
    <property type="entry name" value="NAD(P)-bd_dom_sf"/>
</dbReference>